<dbReference type="SUPFAM" id="SSF53901">
    <property type="entry name" value="Thiolase-like"/>
    <property type="match status" value="3"/>
</dbReference>
<dbReference type="GO" id="GO:0004315">
    <property type="term" value="F:3-oxoacyl-[acyl-carrier-protein] synthase activity"/>
    <property type="evidence" value="ECO:0007669"/>
    <property type="project" value="InterPro"/>
</dbReference>
<dbReference type="EC" id="2.3.1.94" evidence="11"/>
<keyword evidence="3 14" id="KW-0808">Transferase</keyword>
<evidence type="ECO:0000256" key="6">
    <source>
        <dbReference type="ARBA" id="ARBA00023315"/>
    </source>
</evidence>
<comment type="subunit">
    <text evidence="10">Homodimer. Erythronolide synthase is composed of EryAI, EryAII and EryAIII multimodular (2 modules) polypeptides each coding for a functional synthase subunit which participates in 2 of the six FAS-like elongation steps required for formation of the polyketide. Module 1, 2, 3, 4, 5, and 6 participating in biosynthesis steps 1, 2, 3, 4, 5, and 6, respectively.</text>
</comment>
<dbReference type="PANTHER" id="PTHR43775">
    <property type="entry name" value="FATTY ACID SYNTHASE"/>
    <property type="match status" value="1"/>
</dbReference>
<dbReference type="InterPro" id="IPR020841">
    <property type="entry name" value="PKS_Beta-ketoAc_synthase_dom"/>
</dbReference>
<dbReference type="PROSITE" id="PS00606">
    <property type="entry name" value="KS3_1"/>
    <property type="match status" value="2"/>
</dbReference>
<dbReference type="RefSeq" id="WP_025356053.1">
    <property type="nucleotide sequence ID" value="NZ_CP007155.1"/>
</dbReference>
<dbReference type="PATRIC" id="fig|1449976.3.peg.2533"/>
<dbReference type="HOGENOM" id="CLU_000022_35_8_11"/>
<evidence type="ECO:0000313" key="14">
    <source>
        <dbReference type="EMBL" id="AHH95897.1"/>
    </source>
</evidence>
<feature type="domain" description="Carrier" evidence="12">
    <location>
        <begin position="2317"/>
        <end position="2392"/>
    </location>
</feature>
<comment type="pathway">
    <text evidence="9">Antibiotic biosynthesis; erythromycin biosynthesis.</text>
</comment>
<feature type="domain" description="Ketosynthase family 3 (KS3)" evidence="13">
    <location>
        <begin position="12"/>
        <end position="417"/>
    </location>
</feature>
<proteinExistence type="predicted"/>
<dbReference type="InterPro" id="IPR009081">
    <property type="entry name" value="PP-bd_ACP"/>
</dbReference>
<dbReference type="Pfam" id="PF18369">
    <property type="entry name" value="PKS_DE"/>
    <property type="match status" value="1"/>
</dbReference>
<keyword evidence="1" id="KW-0596">Phosphopantetheine</keyword>
<gene>
    <name evidence="14" type="ORF">KALB_2529</name>
</gene>
<evidence type="ECO:0000259" key="12">
    <source>
        <dbReference type="PROSITE" id="PS50075"/>
    </source>
</evidence>
<evidence type="ECO:0000256" key="10">
    <source>
        <dbReference type="ARBA" id="ARBA00063272"/>
    </source>
</evidence>
<name>W5W4T1_9PSEU</name>
<dbReference type="GO" id="GO:0004312">
    <property type="term" value="F:fatty acid synthase activity"/>
    <property type="evidence" value="ECO:0007669"/>
    <property type="project" value="TreeGrafter"/>
</dbReference>
<dbReference type="Pfam" id="PF00109">
    <property type="entry name" value="ketoacyl-synt"/>
    <property type="match status" value="3"/>
</dbReference>
<dbReference type="SMART" id="SM00823">
    <property type="entry name" value="PKS_PP"/>
    <property type="match status" value="3"/>
</dbReference>
<dbReference type="SMART" id="SM01294">
    <property type="entry name" value="PKS_PP_betabranch"/>
    <property type="match status" value="2"/>
</dbReference>
<dbReference type="Gene3D" id="1.10.1200.10">
    <property type="entry name" value="ACP-like"/>
    <property type="match status" value="3"/>
</dbReference>
<feature type="domain" description="Carrier" evidence="12">
    <location>
        <begin position="3738"/>
        <end position="3813"/>
    </location>
</feature>
<dbReference type="SUPFAM" id="SSF51735">
    <property type="entry name" value="NAD(P)-binding Rossmann-fold domains"/>
    <property type="match status" value="4"/>
</dbReference>
<evidence type="ECO:0000256" key="2">
    <source>
        <dbReference type="ARBA" id="ARBA00022553"/>
    </source>
</evidence>
<feature type="domain" description="Ketosynthase family 3 (KS3)" evidence="13">
    <location>
        <begin position="968"/>
        <end position="1390"/>
    </location>
</feature>
<comment type="function">
    <text evidence="8">Involved in the biosynthesis of antibiotic erythromycin via the biosynthesis of its aglycone precursor, 6-deoxyerythronolide B (6-dEB).</text>
</comment>
<dbReference type="InterPro" id="IPR013968">
    <property type="entry name" value="PKS_KR"/>
</dbReference>
<dbReference type="Pfam" id="PF08659">
    <property type="entry name" value="KR"/>
    <property type="match status" value="2"/>
</dbReference>
<evidence type="ECO:0000256" key="1">
    <source>
        <dbReference type="ARBA" id="ARBA00022450"/>
    </source>
</evidence>
<keyword evidence="4" id="KW-0677">Repeat</keyword>
<dbReference type="Gene3D" id="6.10.140.1830">
    <property type="match status" value="1"/>
</dbReference>
<organism evidence="14 15">
    <name type="scientific">Kutzneria albida DSM 43870</name>
    <dbReference type="NCBI Taxonomy" id="1449976"/>
    <lineage>
        <taxon>Bacteria</taxon>
        <taxon>Bacillati</taxon>
        <taxon>Actinomycetota</taxon>
        <taxon>Actinomycetes</taxon>
        <taxon>Pseudonocardiales</taxon>
        <taxon>Pseudonocardiaceae</taxon>
        <taxon>Kutzneria</taxon>
    </lineage>
</organism>
<dbReference type="Pfam" id="PF16197">
    <property type="entry name" value="KAsynt_C_assoc"/>
    <property type="match status" value="3"/>
</dbReference>
<evidence type="ECO:0000256" key="8">
    <source>
        <dbReference type="ARBA" id="ARBA00060158"/>
    </source>
</evidence>
<dbReference type="PROSITE" id="PS50075">
    <property type="entry name" value="CARRIER"/>
    <property type="match status" value="3"/>
</dbReference>
<keyword evidence="15" id="KW-1185">Reference proteome</keyword>
<dbReference type="SMART" id="SM00827">
    <property type="entry name" value="PKS_AT"/>
    <property type="match status" value="3"/>
</dbReference>
<dbReference type="Gene3D" id="3.40.47.10">
    <property type="match status" value="3"/>
</dbReference>
<keyword evidence="5" id="KW-0511">Multifunctional enzyme</keyword>
<dbReference type="CDD" id="cd08952">
    <property type="entry name" value="KR_1_SDR_x"/>
    <property type="match status" value="2"/>
</dbReference>
<dbReference type="InterPro" id="IPR036736">
    <property type="entry name" value="ACP-like_sf"/>
</dbReference>
<evidence type="ECO:0000256" key="11">
    <source>
        <dbReference type="ARBA" id="ARBA00066981"/>
    </source>
</evidence>
<dbReference type="InterPro" id="IPR014030">
    <property type="entry name" value="Ketoacyl_synth_N"/>
</dbReference>
<keyword evidence="6 14" id="KW-0012">Acyltransferase</keyword>
<dbReference type="SUPFAM" id="SSF55048">
    <property type="entry name" value="Probable ACP-binding domain of malonyl-CoA ACP transacylase"/>
    <property type="match status" value="3"/>
</dbReference>
<protein>
    <recommendedName>
        <fullName evidence="11">6-deoxyerythronolide-B synthase</fullName>
        <ecNumber evidence="11">2.3.1.94</ecNumber>
    </recommendedName>
</protein>
<dbReference type="InterPro" id="IPR032821">
    <property type="entry name" value="PKS_assoc"/>
</dbReference>
<dbReference type="STRING" id="1449976.KALB_2529"/>
<feature type="domain" description="Carrier" evidence="12">
    <location>
        <begin position="876"/>
        <end position="951"/>
    </location>
</feature>
<keyword evidence="2" id="KW-0597">Phosphoprotein</keyword>
<dbReference type="InterPro" id="IPR020806">
    <property type="entry name" value="PKS_PP-bd"/>
</dbReference>
<dbReference type="InterPro" id="IPR016039">
    <property type="entry name" value="Thiolase-like"/>
</dbReference>
<dbReference type="FunFam" id="3.40.366.10:FF:000002">
    <property type="entry name" value="Probable polyketide synthase 2"/>
    <property type="match status" value="2"/>
</dbReference>
<dbReference type="FunFam" id="3.40.47.10:FF:000019">
    <property type="entry name" value="Polyketide synthase type I"/>
    <property type="match status" value="2"/>
</dbReference>
<dbReference type="GO" id="GO:0047879">
    <property type="term" value="F:erythronolide synthase activity"/>
    <property type="evidence" value="ECO:0007669"/>
    <property type="project" value="UniProtKB-EC"/>
</dbReference>
<dbReference type="KEGG" id="kal:KALB_2529"/>
<accession>W5W4T1</accession>
<dbReference type="FunFam" id="1.10.1200.10:FF:000007">
    <property type="entry name" value="Probable polyketide synthase pks17"/>
    <property type="match status" value="2"/>
</dbReference>
<evidence type="ECO:0000313" key="15">
    <source>
        <dbReference type="Proteomes" id="UP000019225"/>
    </source>
</evidence>
<dbReference type="EMBL" id="CP007155">
    <property type="protein sequence ID" value="AHH95897.1"/>
    <property type="molecule type" value="Genomic_DNA"/>
</dbReference>
<dbReference type="PROSITE" id="PS52004">
    <property type="entry name" value="KS3_2"/>
    <property type="match status" value="3"/>
</dbReference>
<evidence type="ECO:0000256" key="3">
    <source>
        <dbReference type="ARBA" id="ARBA00022679"/>
    </source>
</evidence>
<dbReference type="InterPro" id="IPR057326">
    <property type="entry name" value="KR_dom"/>
</dbReference>
<reference evidence="14 15" key="1">
    <citation type="journal article" date="2014" name="BMC Genomics">
        <title>Complete genome sequence of producer of the glycopeptide antibiotic Aculeximycin Kutzneria albida DSM 43870T, a representative of minor genus of Pseudonocardiaceae.</title>
        <authorList>
            <person name="Rebets Y."/>
            <person name="Tokovenko B."/>
            <person name="Lushchyk I."/>
            <person name="Ruckert C."/>
            <person name="Zaburannyi N."/>
            <person name="Bechthold A."/>
            <person name="Kalinowski J."/>
            <person name="Luzhetskyy A."/>
        </authorList>
    </citation>
    <scope>NUCLEOTIDE SEQUENCE [LARGE SCALE GENOMIC DNA]</scope>
    <source>
        <strain evidence="14">DSM 43870</strain>
    </source>
</reference>
<dbReference type="InterPro" id="IPR041618">
    <property type="entry name" value="PKS_DE"/>
</dbReference>
<dbReference type="SUPFAM" id="SSF52151">
    <property type="entry name" value="FabD/lysophospholipase-like"/>
    <property type="match status" value="3"/>
</dbReference>
<dbReference type="Pfam" id="PF00550">
    <property type="entry name" value="PP-binding"/>
    <property type="match status" value="3"/>
</dbReference>
<dbReference type="GO" id="GO:0031177">
    <property type="term" value="F:phosphopantetheine binding"/>
    <property type="evidence" value="ECO:0007669"/>
    <property type="project" value="InterPro"/>
</dbReference>
<dbReference type="SMART" id="SM00825">
    <property type="entry name" value="PKS_KS"/>
    <property type="match status" value="3"/>
</dbReference>
<dbReference type="Proteomes" id="UP000019225">
    <property type="component" value="Chromosome"/>
</dbReference>
<dbReference type="InterPro" id="IPR018201">
    <property type="entry name" value="Ketoacyl_synth_AS"/>
</dbReference>
<dbReference type="Pfam" id="PF02801">
    <property type="entry name" value="Ketoacyl-synt_C"/>
    <property type="match status" value="3"/>
</dbReference>
<dbReference type="PANTHER" id="PTHR43775:SF51">
    <property type="entry name" value="INACTIVE PHENOLPHTHIOCEROL SYNTHESIS POLYKETIDE SYNTHASE TYPE I PKS1-RELATED"/>
    <property type="match status" value="1"/>
</dbReference>
<dbReference type="InterPro" id="IPR016035">
    <property type="entry name" value="Acyl_Trfase/lysoPLipase"/>
</dbReference>
<sequence>MGDPTAQDLGGSGDIAIVGLSCRLPGAADPGRFWELLASGGDAVGRPPKQRWGAEWGGFLDEVDRFDPAFFGISPREAAAMDPQQRLALELAWEAVEDARLLPDALRGSHSGVFLGAIWGDYETLTHQAGALGHQTLVGVNRGVIANRVSHVLALHGPSLTVDTGQSSSLVAVHLACESLRRGESELALAGGVNLSLAPESNAVLSEFGGLSPDGRCFTFDERANGFVRGEGGAVVLLKPLARAVADGDRVYCVIRGSAVNHDGADEDLVVPSVRAQRGVLAAAYRKAGVDPGQVQYVELHGTGTKVGDPIEAAALGAVLGRGRTGSALRVGSAKTNVGHLEAAAGAVGLVKTALSVFRRQLVPSINFERPNPRIPLDELNLQVQQEFEPWPGEGPLLAGVSSFGIGGTNCHVVLGEGPAPSQAAEAEPALVPWLISGRSREAVRAQAAKLVSHVDGLNPVDVGHSLASSRSAFEHRAVVVGTGEELLAGARALAAGEPWNHLAEGVADAGGKVVFSFPGQGSHWIGMAEQLLEQSPVFAAKMAECAAECARFVDWSLLDVLRQVPGAPSLERMDVVQPAAFAVMVSMAEVWRTLGVTPDAVVGHSQGEVAAAQVAGALSLEDAFRVMALRGKAIRDQLSGQGGMAAVALPVERVEELIAPWTGALSIGAVNSPSSTIVSGSPEDVAALVEQCTAQGVRARVVVIDYASHSARVEVIRERMIADLASVTPRPGQVPMFSTVTGDWIDHSKLNGEYWYSNIRHTVRFRDAVRGLAETGHTVFVELGAHSVLTLATQETLDACEVDNPVVVGSTRRGDGGLDRLLTSAAELYVRGVPVDWSQCFGDKAKLVDLPTYAFQRQRYWVGESTEQQVSQSIEDPTELVRAHVAAVLGLSDASTVQMKRTFKDAGYDSVMSVELRNRLSTATGLRLPSGLLYNFPTPTELVAHLQDQLSGQRNLARQVVAAKVSEEPIAIVGMACRYPGGVRTPEQLWQLLADEVDAISEFPTDRGWDLRELYHPDPEHQGSSYARHGGFLHDAAEFDPAFFGISPREATAMDPQQRLLLEVSWEAFERAGIDPTTLRGSQSGVFVGAMSQDYGPQLHQGAEGFDGYLLTGNTASVASGRLAYTLGLEGPALTVDTACSSSLVALHLAVQALRNGECSLALAGGAAVMSSPGIFVEFSRQRGLSPDGRCKAFSDSADGTGWAEGVGMLLVERLSDAQRNGHRVLAVVRGSAVNQDGASNGLTAPNGPSQERLILQALANAGLRPSDVDAVEAHGTGTTLGDPIEAHSVLATYGQDRDRPLWLGSAKSNIGHTQAAAGVAGVIKMVQAMHHEVLPKTLHVTEPSSHVDWSAGKVELLTSAQPWDSEVRRAGVSSFGVSGTNAHVIIEQAPATEPEPVGEDAVVPWPVTARSAEAVQEQVDRLRNEVSGQRSVDVGYSLATGRAEFDHRAVLIGDVRVDGVVLPQGKRVFVFPGQGSQWVGMAVDLLGSSPAFASRMAECAAALSEFVDWDLVSSLSDPAAFERVDVVQPMSWAVMVSLAEVWRSHGITPDAVVGHSQGEIAAACVAGALSIQDAARVVALRSKAIAEVLAGRGGMVSVALPLAEVEPLLDERISIAAFNGPSSIVVAGDPQALDELVASCERARRIPVDYASHTAHVELIADRLAEVLAPISPRTAEIPFFSTVTGDWIDTGALDAGYWYTNLRQTVLFEKAVRGLADSGHTTFVEVSSHSVLTSGLQDVVDGTVVGTLRRNEGTLVRFYTSLAELYVRGVEPDWSAIFPADARRVDLPTYAFQRQRYWLEAPKPRSAADPVDAAFWAAVEREDLESLSASLAVEQSALGEVLPALSTWRRLQREESTVDSWRYRITWKPLNSAPGRLSGTWLVIAPEGADTSLLEGSGAEVLVNAPLDGLNPAGVLSLLECPSETVKLVQDLGAAGIEAPLWVGTRGAVSTGDADPLTNPLAAQLWGLGRVIALEHPKRWGGLVDLPERLDERATARLWAVLGGIEDQVALRASGAFGRRIVHARTEGAPPARRWQPRGTVLITGGTGALGTHLARWLAGQGATHVVLTSRSGRAADGLTAELAAQGCELVVAACDVTDRDSLAALVTSLTTQGSVIRTVIHAAGISPLAPVEGLTAEEIAEVAAPKVTGSLNLVEVLDGTQLDALVLFSSISGTWGVADHAAYAMANAFLDAFAQQQRDRGVPALSVAWGPWSGGGMIAEELQDVLRRRGVPVIDPEPAIAGLRQALNHQDTFIAVAEVDWERFVPTFTTLRPSPLLDELPETARLSQAEVKEETGSSLHGKLSGLPAAEVDRVLVELVREHTAKVLGHADPALVDTERAFKDIGFDSLTAVDLRNRLTEATGLRLPSTLVFDHPTPEALAAHLRSEVLGSVQAVKDDSVVAASTEDPIAIVAMGCRLPGGVRSPEDLWRIVAEGADVMSGMPTDRGWDLTGIYDPNPDAPGTTYVRTGGFLYDSGEFDAELFGVSPREALATDPQQRLLLETVWETIERAGINPQSLRGSRTGVFVGLTEQYYGAPNRRSPDGDEGYLVTGDVSSVASGRIAYVLGLEGPAITLDTACSSTLVALHLAAQAVRQGECELALAGGAMVMATPSQFLGFSRQRGLAQDGRCKPFSSRADGFALSEGVGVLMVERLSQARQHGHPVLAVLRGSAVNSDGASNGLTAPSGPAQQRVIRQALASAGLRPSEVDAVEAHGTGTTLGDPIEANALLATYGQDRDEPLWIGSVKSNIGHTQTVSGISGVIKMVEAMRHGVLPRSLHAEAPTEHVDWSTGKVRLLDENRPWPAEGRPRRAGISAFGISGTNAHVIIEQPAEPEPVEPAAATEGFVPWVLSGHTPEALRDQAHALREHLLANPQLRPADVARSLASTRASFEYRAVVLAEALNTGTQALAALDNSPNVITGSARAGRTAFLFSGQGAQRAGMGRELYEAFPVFADALDAVLARFDLPLREVMFGESELLNQTEYTQAALFAIEVALYRLVESWGLTPDYLIGHSIGELAAAHVAGVLSLEDACRLVAARGRLMQALPTGGAMIAIQATEDEVRPLLTDRVSIAAINGPRSVVVSGDEDAAQAIADQFADRKTRKLTVSHAFHSPRMDPMLAEFKSLADQLTYSLPIIPIVGNTEGDPTTPEYWVRHVREAVRFHEGITKLHELGVSRYLELGPSGVLTAMAQDSLPEGEAVLVPALRKDRDEVFAITSAVSTLHVHGFSPDWERIVQGEVVPLPTYAFQHQRYWLYDKAGSAPTSKVDAWRYRIQWKPVTAGGKALTGNWLAIVPMGHSALADALRAQGLTVTEDWTSIAGHHDGILSFLSLDELPHPVHPSMTRGTAATVELVNAGHSAPIWCVTSGAVSTGPEDPVTSAAQGSTWGLGAVLGLDHPDRWGGLIDIPADHTDDTIAQLVRVLADPAGEDQLAIRASGTYARRMVHAPRLRAGNGWQPRGTVLVTGGTGALGGHVARWAARQGAEHLILTSRRGREATGAAELESELIELGARVTIAACDTGDREALAKLLAAEEVDAVVHTAGVAQEEMPLSRMSLAEFAEFGRAKRGGAMYLDELLADRELDAFVVFSSVSAVWGNGGSSAYASANGFLDGLAFQRRARGRTATSVVWGAWGGGGMVDPATEDKHRRHGVPVMDPELAISALQQAVEDDETQLIVADVVWETFAPALSFARPRPLLHDLPELQEEPATEVPQQGNDLVQRLLGMSEEDQLHTLTELVHAETAHVLGHSGTSSVRGGKAFKELGFDSLTGVELRNRLNAATGCTISSTAVFDHPTPKALAAHLREELLAGAVPELDVLGELDKLERALANSAPDGELRAKIGGRLQALLSQFGGGSPAVTDEDLDLELASDEEMFDLIEKELGGLD</sequence>
<dbReference type="SUPFAM" id="SSF47336">
    <property type="entry name" value="ACP-like"/>
    <property type="match status" value="3"/>
</dbReference>
<dbReference type="InterPro" id="IPR014043">
    <property type="entry name" value="Acyl_transferase_dom"/>
</dbReference>
<dbReference type="InterPro" id="IPR036291">
    <property type="entry name" value="NAD(P)-bd_dom_sf"/>
</dbReference>
<evidence type="ECO:0000256" key="7">
    <source>
        <dbReference type="ARBA" id="ARBA00052442"/>
    </source>
</evidence>
<evidence type="ECO:0000256" key="4">
    <source>
        <dbReference type="ARBA" id="ARBA00022737"/>
    </source>
</evidence>
<evidence type="ECO:0000256" key="9">
    <source>
        <dbReference type="ARBA" id="ARBA00060622"/>
    </source>
</evidence>
<dbReference type="SMART" id="SM00822">
    <property type="entry name" value="PKS_KR"/>
    <property type="match status" value="2"/>
</dbReference>
<comment type="catalytic activity">
    <reaction evidence="7">
        <text>6 (S)-methylmalonyl-CoA + propanoyl-CoA + 6 NADPH + 12 H(+) = 6-deoxyerythronolide B + 6 CO2 + 6 NADP(+) + 7 CoA + H2O</text>
        <dbReference type="Rhea" id="RHEA:23068"/>
        <dbReference type="ChEBI" id="CHEBI:15377"/>
        <dbReference type="ChEBI" id="CHEBI:15378"/>
        <dbReference type="ChEBI" id="CHEBI:16089"/>
        <dbReference type="ChEBI" id="CHEBI:16526"/>
        <dbReference type="ChEBI" id="CHEBI:57287"/>
        <dbReference type="ChEBI" id="CHEBI:57327"/>
        <dbReference type="ChEBI" id="CHEBI:57392"/>
        <dbReference type="ChEBI" id="CHEBI:57783"/>
        <dbReference type="ChEBI" id="CHEBI:58349"/>
        <dbReference type="EC" id="2.3.1.94"/>
    </reaction>
</comment>
<dbReference type="OrthoDB" id="9778690at2"/>
<dbReference type="PROSITE" id="PS00012">
    <property type="entry name" value="PHOSPHOPANTETHEINE"/>
    <property type="match status" value="3"/>
</dbReference>
<dbReference type="Gene3D" id="3.40.366.10">
    <property type="entry name" value="Malonyl-Coenzyme A Acyl Carrier Protein, domain 2"/>
    <property type="match status" value="3"/>
</dbReference>
<feature type="domain" description="Ketosynthase family 3 (KS3)" evidence="13">
    <location>
        <begin position="2410"/>
        <end position="2834"/>
    </location>
</feature>
<evidence type="ECO:0000259" key="13">
    <source>
        <dbReference type="PROSITE" id="PS52004"/>
    </source>
</evidence>
<dbReference type="InterPro" id="IPR014031">
    <property type="entry name" value="Ketoacyl_synth_C"/>
</dbReference>
<dbReference type="Gene3D" id="3.30.70.3290">
    <property type="match status" value="3"/>
</dbReference>
<dbReference type="eggNOG" id="COG3321">
    <property type="taxonomic scope" value="Bacteria"/>
</dbReference>
<dbReference type="Gene3D" id="3.40.50.720">
    <property type="entry name" value="NAD(P)-binding Rossmann-like Domain"/>
    <property type="match status" value="2"/>
</dbReference>
<dbReference type="NCBIfam" id="NF045894">
    <property type="entry name" value="PKS_plus_SDR"/>
    <property type="match status" value="1"/>
</dbReference>
<dbReference type="InterPro" id="IPR016036">
    <property type="entry name" value="Malonyl_transacylase_ACP-bd"/>
</dbReference>
<dbReference type="GO" id="GO:0006633">
    <property type="term" value="P:fatty acid biosynthetic process"/>
    <property type="evidence" value="ECO:0007669"/>
    <property type="project" value="InterPro"/>
</dbReference>
<evidence type="ECO:0000256" key="5">
    <source>
        <dbReference type="ARBA" id="ARBA00023268"/>
    </source>
</evidence>
<dbReference type="Pfam" id="PF00698">
    <property type="entry name" value="Acyl_transf_1"/>
    <property type="match status" value="3"/>
</dbReference>
<dbReference type="InterPro" id="IPR050091">
    <property type="entry name" value="PKS_NRPS_Biosynth_Enz"/>
</dbReference>
<dbReference type="CDD" id="cd00833">
    <property type="entry name" value="PKS"/>
    <property type="match status" value="3"/>
</dbReference>
<dbReference type="InterPro" id="IPR001227">
    <property type="entry name" value="Ac_transferase_dom_sf"/>
</dbReference>
<dbReference type="InterPro" id="IPR006162">
    <property type="entry name" value="Ppantetheine_attach_site"/>
</dbReference>